<feature type="compositionally biased region" description="Basic and acidic residues" evidence="1">
    <location>
        <begin position="30"/>
        <end position="40"/>
    </location>
</feature>
<keyword evidence="2" id="KW-1185">Reference proteome</keyword>
<protein>
    <submittedName>
        <fullName evidence="3">Uncharacterized protein</fullName>
    </submittedName>
</protein>
<dbReference type="AlphaFoldDB" id="A0A0K0F055"/>
<reference evidence="2" key="1">
    <citation type="submission" date="2014-07" db="EMBL/GenBank/DDBJ databases">
        <authorList>
            <person name="Martin A.A"/>
            <person name="De Silva N."/>
        </authorList>
    </citation>
    <scope>NUCLEOTIDE SEQUENCE</scope>
</reference>
<organism evidence="2 3">
    <name type="scientific">Strongyloides venezuelensis</name>
    <name type="common">Threadworm</name>
    <dbReference type="NCBI Taxonomy" id="75913"/>
    <lineage>
        <taxon>Eukaryota</taxon>
        <taxon>Metazoa</taxon>
        <taxon>Ecdysozoa</taxon>
        <taxon>Nematoda</taxon>
        <taxon>Chromadorea</taxon>
        <taxon>Rhabditida</taxon>
        <taxon>Tylenchina</taxon>
        <taxon>Panagrolaimomorpha</taxon>
        <taxon>Strongyloidoidea</taxon>
        <taxon>Strongyloididae</taxon>
        <taxon>Strongyloides</taxon>
    </lineage>
</organism>
<reference evidence="3" key="2">
    <citation type="submission" date="2015-08" db="UniProtKB">
        <authorList>
            <consortium name="WormBaseParasite"/>
        </authorList>
    </citation>
    <scope>IDENTIFICATION</scope>
</reference>
<feature type="region of interest" description="Disordered" evidence="1">
    <location>
        <begin position="30"/>
        <end position="82"/>
    </location>
</feature>
<proteinExistence type="predicted"/>
<evidence type="ECO:0000256" key="1">
    <source>
        <dbReference type="SAM" id="MobiDB-lite"/>
    </source>
</evidence>
<name>A0A0K0F055_STRVS</name>
<evidence type="ECO:0000313" key="2">
    <source>
        <dbReference type="Proteomes" id="UP000035680"/>
    </source>
</evidence>
<dbReference type="WBParaSite" id="SVE_0216700.1">
    <property type="protein sequence ID" value="SVE_0216700.1"/>
    <property type="gene ID" value="SVE_0216700"/>
</dbReference>
<sequence length="82" mass="9250">MSSIPYMISTCGKKTRHRTENARFVILCNERRSGKNHDEGNMMNQGEEGTRPNNDEDNSQSSEGVPRKKFAGPVVTERDGQH</sequence>
<dbReference type="Proteomes" id="UP000035680">
    <property type="component" value="Unassembled WGS sequence"/>
</dbReference>
<evidence type="ECO:0000313" key="3">
    <source>
        <dbReference type="WBParaSite" id="SVE_0216700.1"/>
    </source>
</evidence>
<accession>A0A0K0F055</accession>